<evidence type="ECO:0000256" key="11">
    <source>
        <dbReference type="RuleBase" id="RU364063"/>
    </source>
</evidence>
<evidence type="ECO:0000256" key="4">
    <source>
        <dbReference type="ARBA" id="ARBA00022705"/>
    </source>
</evidence>
<dbReference type="InterPro" id="IPR003593">
    <property type="entry name" value="AAA+_ATPase"/>
</dbReference>
<comment type="caution">
    <text evidence="14">The sequence shown here is derived from an EMBL/GenBank/DDBJ whole genome shotgun (WGS) entry which is preliminary data.</text>
</comment>
<dbReference type="Gene3D" id="1.10.8.60">
    <property type="match status" value="1"/>
</dbReference>
<dbReference type="NCBIfam" id="NF004046">
    <property type="entry name" value="PRK05563.1"/>
    <property type="match status" value="1"/>
</dbReference>
<dbReference type="Pfam" id="PF12169">
    <property type="entry name" value="DNA_pol3_gamma3"/>
    <property type="match status" value="1"/>
</dbReference>
<comment type="similarity">
    <text evidence="1 11">Belongs to the DnaX/STICHEL family.</text>
</comment>
<dbReference type="Proteomes" id="UP000885672">
    <property type="component" value="Unassembled WGS sequence"/>
</dbReference>
<proteinExistence type="inferred from homology"/>
<reference evidence="14" key="1">
    <citation type="journal article" date="2020" name="mSystems">
        <title>Genome- and Community-Level Interaction Insights into Carbon Utilization and Element Cycling Functions of Hydrothermarchaeota in Hydrothermal Sediment.</title>
        <authorList>
            <person name="Zhou Z."/>
            <person name="Liu Y."/>
            <person name="Xu W."/>
            <person name="Pan J."/>
            <person name="Luo Z.H."/>
            <person name="Li M."/>
        </authorList>
    </citation>
    <scope>NUCLEOTIDE SEQUENCE [LARGE SCALE GENOMIC DNA]</scope>
    <source>
        <strain evidence="14">SpSt-1182</strain>
    </source>
</reference>
<keyword evidence="6 11" id="KW-0547">Nucleotide-binding</keyword>
<dbReference type="InterPro" id="IPR027417">
    <property type="entry name" value="P-loop_NTPase"/>
</dbReference>
<feature type="region of interest" description="Disordered" evidence="12">
    <location>
        <begin position="366"/>
        <end position="478"/>
    </location>
</feature>
<dbReference type="InterPro" id="IPR022754">
    <property type="entry name" value="DNA_pol_III_gamma-3"/>
</dbReference>
<dbReference type="PANTHER" id="PTHR11669:SF0">
    <property type="entry name" value="PROTEIN STICHEL-LIKE 2"/>
    <property type="match status" value="1"/>
</dbReference>
<dbReference type="InterPro" id="IPR008921">
    <property type="entry name" value="DNA_pol3_clamp-load_cplx_C"/>
</dbReference>
<evidence type="ECO:0000256" key="12">
    <source>
        <dbReference type="SAM" id="MobiDB-lite"/>
    </source>
</evidence>
<dbReference type="Pfam" id="PF13177">
    <property type="entry name" value="DNA_pol3_delta2"/>
    <property type="match status" value="1"/>
</dbReference>
<dbReference type="GO" id="GO:0009360">
    <property type="term" value="C:DNA polymerase III complex"/>
    <property type="evidence" value="ECO:0007669"/>
    <property type="project" value="InterPro"/>
</dbReference>
<sequence length="478" mass="52389">MPERRVLTLKYRPQTFADLLVQDHVRDTLTRAITNNRVANAYLFAGPRGVGKTSTARILAKCLNCQESETPTVTPCGACSACVEIATSRSIDVFEIDGASNRGIDQVRELRENIKYSPASLRCKVYIIDEVHMLTEPAFNALLKTLEEPPAHARFIFATTEGHLVPATIISRCQRFDFRRATPEEIAARLRWLADQEDIKASDAALLAIARRADGAIRDGESILEQLATYQPEGIEASAVTEMLGLVPGEVYADYTGRLLLGDLAGSLRIAGELFDRGFDVIEFYSGLVQHFRNLAHIQIADQAEGLGLLPEERERLADQARKLTRGQVIRTLELLLRVEDTARHTRMPRVLLDYLSLELAAALGPAQPASAPSEDPRPGKMQSERPHPTRPEPEAGTKSRPAGSSSKPKPVPPTRQKSPPAPPRPRKAAGGKAEKPAGPDPNPAPGDPTPAGDRESPPSNDDLIEQMRRILGDVEER</sequence>
<feature type="compositionally biased region" description="Basic and acidic residues" evidence="12">
    <location>
        <begin position="375"/>
        <end position="398"/>
    </location>
</feature>
<organism evidence="14">
    <name type="scientific">candidate division WOR-3 bacterium</name>
    <dbReference type="NCBI Taxonomy" id="2052148"/>
    <lineage>
        <taxon>Bacteria</taxon>
        <taxon>Bacteria division WOR-3</taxon>
    </lineage>
</organism>
<feature type="compositionally biased region" description="Basic and acidic residues" evidence="12">
    <location>
        <begin position="466"/>
        <end position="478"/>
    </location>
</feature>
<dbReference type="PANTHER" id="PTHR11669">
    <property type="entry name" value="REPLICATION FACTOR C / DNA POLYMERASE III GAMMA-TAU SUBUNIT"/>
    <property type="match status" value="1"/>
</dbReference>
<evidence type="ECO:0000256" key="5">
    <source>
        <dbReference type="ARBA" id="ARBA00022723"/>
    </source>
</evidence>
<dbReference type="InterPro" id="IPR012763">
    <property type="entry name" value="DNA_pol_III_sug/sutau_N"/>
</dbReference>
<dbReference type="GO" id="GO:0005524">
    <property type="term" value="F:ATP binding"/>
    <property type="evidence" value="ECO:0007669"/>
    <property type="project" value="UniProtKB-KW"/>
</dbReference>
<keyword evidence="7" id="KW-0862">Zinc</keyword>
<feature type="compositionally biased region" description="Pro residues" evidence="12">
    <location>
        <begin position="439"/>
        <end position="449"/>
    </location>
</feature>
<evidence type="ECO:0000256" key="1">
    <source>
        <dbReference type="ARBA" id="ARBA00006360"/>
    </source>
</evidence>
<evidence type="ECO:0000256" key="8">
    <source>
        <dbReference type="ARBA" id="ARBA00022840"/>
    </source>
</evidence>
<keyword evidence="5" id="KW-0479">Metal-binding</keyword>
<keyword evidence="8 11" id="KW-0067">ATP-binding</keyword>
<dbReference type="SUPFAM" id="SSF52540">
    <property type="entry name" value="P-loop containing nucleoside triphosphate hydrolases"/>
    <property type="match status" value="1"/>
</dbReference>
<dbReference type="EC" id="2.7.7.7" evidence="11"/>
<dbReference type="GO" id="GO:0003887">
    <property type="term" value="F:DNA-directed DNA polymerase activity"/>
    <property type="evidence" value="ECO:0007669"/>
    <property type="project" value="UniProtKB-KW"/>
</dbReference>
<feature type="domain" description="AAA+ ATPase" evidence="13">
    <location>
        <begin position="38"/>
        <end position="182"/>
    </location>
</feature>
<dbReference type="FunFam" id="3.40.50.300:FF:000014">
    <property type="entry name" value="DNA polymerase III subunit gamma/tau"/>
    <property type="match status" value="1"/>
</dbReference>
<evidence type="ECO:0000313" key="14">
    <source>
        <dbReference type="EMBL" id="HDQ99766.1"/>
    </source>
</evidence>
<evidence type="ECO:0000256" key="9">
    <source>
        <dbReference type="ARBA" id="ARBA00022932"/>
    </source>
</evidence>
<gene>
    <name evidence="11 14" type="primary">dnaX</name>
    <name evidence="14" type="ORF">ENN51_05735</name>
</gene>
<dbReference type="GO" id="GO:0003677">
    <property type="term" value="F:DNA binding"/>
    <property type="evidence" value="ECO:0007669"/>
    <property type="project" value="InterPro"/>
</dbReference>
<dbReference type="EMBL" id="DSBX01000214">
    <property type="protein sequence ID" value="HDQ99766.1"/>
    <property type="molecule type" value="Genomic_DNA"/>
</dbReference>
<dbReference type="AlphaFoldDB" id="A0A7V0T6K8"/>
<accession>A0A7V0T6K8</accession>
<dbReference type="GO" id="GO:0046872">
    <property type="term" value="F:metal ion binding"/>
    <property type="evidence" value="ECO:0007669"/>
    <property type="project" value="UniProtKB-KW"/>
</dbReference>
<dbReference type="InterPro" id="IPR050238">
    <property type="entry name" value="DNA_Rep/Repair_Clamp_Loader"/>
</dbReference>
<comment type="function">
    <text evidence="11">DNA polymerase III is a complex, multichain enzyme responsible for most of the replicative synthesis in bacteria. This DNA polymerase also exhibits 3' to 5' exonuclease activity.</text>
</comment>
<evidence type="ECO:0000256" key="6">
    <source>
        <dbReference type="ARBA" id="ARBA00022741"/>
    </source>
</evidence>
<dbReference type="NCBIfam" id="TIGR02397">
    <property type="entry name" value="dnaX_nterm"/>
    <property type="match status" value="1"/>
</dbReference>
<comment type="subunit">
    <text evidence="11">DNA polymerase III contains a core (composed of alpha, epsilon and theta chains) that associates with a tau subunit. This core dimerizes to form the POLIII' complex. PolIII' associates with the gamma complex (composed of gamma, delta, delta', psi and chi chains) and with the beta chain to form the complete DNA polymerase III complex.</text>
</comment>
<name>A0A7V0T6K8_UNCW3</name>
<keyword evidence="9 11" id="KW-0239">DNA-directed DNA polymerase</keyword>
<protein>
    <recommendedName>
        <fullName evidence="11">DNA polymerase III subunit gamma/tau</fullName>
        <ecNumber evidence="11">2.7.7.7</ecNumber>
    </recommendedName>
</protein>
<dbReference type="SMART" id="SM00382">
    <property type="entry name" value="AAA"/>
    <property type="match status" value="1"/>
</dbReference>
<evidence type="ECO:0000256" key="2">
    <source>
        <dbReference type="ARBA" id="ARBA00022679"/>
    </source>
</evidence>
<dbReference type="Gene3D" id="3.40.50.300">
    <property type="entry name" value="P-loop containing nucleotide triphosphate hydrolases"/>
    <property type="match status" value="1"/>
</dbReference>
<evidence type="ECO:0000256" key="10">
    <source>
        <dbReference type="ARBA" id="ARBA00049244"/>
    </source>
</evidence>
<keyword evidence="4 11" id="KW-0235">DNA replication</keyword>
<evidence type="ECO:0000256" key="3">
    <source>
        <dbReference type="ARBA" id="ARBA00022695"/>
    </source>
</evidence>
<dbReference type="CDD" id="cd00009">
    <property type="entry name" value="AAA"/>
    <property type="match status" value="1"/>
</dbReference>
<dbReference type="Gene3D" id="1.20.272.10">
    <property type="match status" value="1"/>
</dbReference>
<evidence type="ECO:0000259" key="13">
    <source>
        <dbReference type="SMART" id="SM00382"/>
    </source>
</evidence>
<comment type="catalytic activity">
    <reaction evidence="10 11">
        <text>DNA(n) + a 2'-deoxyribonucleoside 5'-triphosphate = DNA(n+1) + diphosphate</text>
        <dbReference type="Rhea" id="RHEA:22508"/>
        <dbReference type="Rhea" id="RHEA-COMP:17339"/>
        <dbReference type="Rhea" id="RHEA-COMP:17340"/>
        <dbReference type="ChEBI" id="CHEBI:33019"/>
        <dbReference type="ChEBI" id="CHEBI:61560"/>
        <dbReference type="ChEBI" id="CHEBI:173112"/>
        <dbReference type="EC" id="2.7.7.7"/>
    </reaction>
</comment>
<evidence type="ECO:0000256" key="7">
    <source>
        <dbReference type="ARBA" id="ARBA00022833"/>
    </source>
</evidence>
<dbReference type="SUPFAM" id="SSF48019">
    <property type="entry name" value="post-AAA+ oligomerization domain-like"/>
    <property type="match status" value="1"/>
</dbReference>
<keyword evidence="2 11" id="KW-0808">Transferase</keyword>
<keyword evidence="3 11" id="KW-0548">Nucleotidyltransferase</keyword>
<feature type="compositionally biased region" description="Pro residues" evidence="12">
    <location>
        <begin position="410"/>
        <end position="424"/>
    </location>
</feature>
<dbReference type="GO" id="GO:0006261">
    <property type="term" value="P:DNA-templated DNA replication"/>
    <property type="evidence" value="ECO:0007669"/>
    <property type="project" value="TreeGrafter"/>
</dbReference>